<evidence type="ECO:0000256" key="3">
    <source>
        <dbReference type="ARBA" id="ARBA00022824"/>
    </source>
</evidence>
<reference evidence="6" key="1">
    <citation type="submission" date="2022-10" db="EMBL/GenBank/DDBJ databases">
        <authorList>
            <person name="Byrne P K."/>
        </authorList>
    </citation>
    <scope>NUCLEOTIDE SEQUENCE</scope>
    <source>
        <strain evidence="6">CBS7001</strain>
    </source>
</reference>
<feature type="domain" description="Sec39" evidence="5">
    <location>
        <begin position="7"/>
        <end position="687"/>
    </location>
</feature>
<proteinExistence type="predicted"/>
<dbReference type="Proteomes" id="UP001162090">
    <property type="component" value="Chromosome 12"/>
</dbReference>
<evidence type="ECO:0000256" key="2">
    <source>
        <dbReference type="ARBA" id="ARBA00022448"/>
    </source>
</evidence>
<gene>
    <name evidence="6" type="primary">SUVC12G4700</name>
    <name evidence="6" type="ORF">SUVC_12G4700</name>
</gene>
<protein>
    <recommendedName>
        <fullName evidence="5">Sec39 domain-containing protein</fullName>
    </recommendedName>
</protein>
<keyword evidence="4" id="KW-0653">Protein transport</keyword>
<name>A0AA35J564_SACUV</name>
<evidence type="ECO:0000259" key="5">
    <source>
        <dbReference type="Pfam" id="PF08314"/>
    </source>
</evidence>
<evidence type="ECO:0000256" key="4">
    <source>
        <dbReference type="ARBA" id="ARBA00022927"/>
    </source>
</evidence>
<accession>A0AA35J564</accession>
<dbReference type="AlphaFoldDB" id="A0AA35J564"/>
<dbReference type="PANTHER" id="PTHR40787">
    <property type="entry name" value="SECRETED PROTEIN"/>
    <property type="match status" value="1"/>
</dbReference>
<sequence length="711" mass="82986">MLEEQLYLLACVFASKADSHNIRKLATRLGSKSDYLKIICVLWPELDDPRNLSFLCKQQLVERNAEEEEISKEDVVIKLLEGDNRLIPLIEMDNATISARYRELKEFVTNKVSSKPLEGFEDWLRERILICNEVLPESPLYYSKLWETAETGVLSSKFFEWVDGIIKPLDHLDKRLHIIFKINEWKEMHDDDLFNIIFDGIESVQDDNELMEIIEHELIPTLFYGRKWETSISEFFNKQQFSLKSNTNYKLFLKTYFSLEERLKGNNEAMRNLQSKIVDILFNNSENLFNLSSLQHKLNELRDILRRFPDDIAIEDEKNVTVLEMKQFMEFFTNCSTKYSFQEIFAITQEEESAQLAHFTSLCHEEFDKTSEIPSFLQSMYETVLKAESDDKIFTRISMDDKIYSIVEIFLQMNEFNYIEMVITRFHYDEDAQVYKLLVKFFWHFFNNASNGLRKEPEIRKSSQTLQIIQRHMAQQAGANLTRMEVLLELADKLSHYSINLNKTHGGTRDAAFKPSNILEYKDCPLDIISNLLELNPRLYKDLPTTRGLLSGIYESLSISDEGQAVKIEVDLMILHIDYALVNLDFDVAYEMGERVFELCREHGQQMMKALGDEHWLTLYQMGKFIDPNWVDNEIPTEIIILQMGILGKLLEICPLEEVEIVTSQWSTLELELSARDLVRDKYALEAQGGNKSSSSVGGFAREIFHNVTSF</sequence>
<organism evidence="6 7">
    <name type="scientific">Saccharomyces uvarum</name>
    <name type="common">Yeast</name>
    <name type="synonym">Saccharomyces bayanus var. uvarum</name>
    <dbReference type="NCBI Taxonomy" id="230603"/>
    <lineage>
        <taxon>Eukaryota</taxon>
        <taxon>Fungi</taxon>
        <taxon>Dikarya</taxon>
        <taxon>Ascomycota</taxon>
        <taxon>Saccharomycotina</taxon>
        <taxon>Saccharomycetes</taxon>
        <taxon>Saccharomycetales</taxon>
        <taxon>Saccharomycetaceae</taxon>
        <taxon>Saccharomyces</taxon>
    </lineage>
</organism>
<dbReference type="GO" id="GO:0006890">
    <property type="term" value="P:retrograde vesicle-mediated transport, Golgi to endoplasmic reticulum"/>
    <property type="evidence" value="ECO:0007669"/>
    <property type="project" value="InterPro"/>
</dbReference>
<dbReference type="Pfam" id="PF08314">
    <property type="entry name" value="Sec39"/>
    <property type="match status" value="1"/>
</dbReference>
<dbReference type="GO" id="GO:0015031">
    <property type="term" value="P:protein transport"/>
    <property type="evidence" value="ECO:0007669"/>
    <property type="project" value="UniProtKB-KW"/>
</dbReference>
<evidence type="ECO:0000256" key="1">
    <source>
        <dbReference type="ARBA" id="ARBA00004240"/>
    </source>
</evidence>
<keyword evidence="3" id="KW-0256">Endoplasmic reticulum</keyword>
<evidence type="ECO:0000313" key="6">
    <source>
        <dbReference type="EMBL" id="CAI4047418.1"/>
    </source>
</evidence>
<dbReference type="PANTHER" id="PTHR40787:SF3">
    <property type="entry name" value="PROTEIN TRANSPORT PROTEIN SEC39"/>
    <property type="match status" value="1"/>
</dbReference>
<dbReference type="GO" id="GO:0005783">
    <property type="term" value="C:endoplasmic reticulum"/>
    <property type="evidence" value="ECO:0007669"/>
    <property type="project" value="UniProtKB-SubCell"/>
</dbReference>
<comment type="subcellular location">
    <subcellularLocation>
        <location evidence="1">Endoplasmic reticulum</location>
    </subcellularLocation>
</comment>
<keyword evidence="2" id="KW-0813">Transport</keyword>
<dbReference type="InterPro" id="IPR013244">
    <property type="entry name" value="Sec39_domain"/>
</dbReference>
<evidence type="ECO:0000313" key="7">
    <source>
        <dbReference type="Proteomes" id="UP001162090"/>
    </source>
</evidence>
<dbReference type="EMBL" id="OX365923">
    <property type="protein sequence ID" value="CAI4047418.1"/>
    <property type="molecule type" value="Genomic_DNA"/>
</dbReference>